<evidence type="ECO:0000313" key="2">
    <source>
        <dbReference type="Proteomes" id="UP000294881"/>
    </source>
</evidence>
<dbReference type="EMBL" id="SLWL01000031">
    <property type="protein sequence ID" value="TCO07558.1"/>
    <property type="molecule type" value="Genomic_DNA"/>
</dbReference>
<name>A0A4R2GHF4_9HYPH</name>
<protein>
    <submittedName>
        <fullName evidence="1">Uncharacterized protein</fullName>
    </submittedName>
</protein>
<evidence type="ECO:0000313" key="1">
    <source>
        <dbReference type="EMBL" id="TCO07558.1"/>
    </source>
</evidence>
<proteinExistence type="predicted"/>
<organism evidence="1 2">
    <name type="scientific">Camelimonas lactis</name>
    <dbReference type="NCBI Taxonomy" id="659006"/>
    <lineage>
        <taxon>Bacteria</taxon>
        <taxon>Pseudomonadati</taxon>
        <taxon>Pseudomonadota</taxon>
        <taxon>Alphaproteobacteria</taxon>
        <taxon>Hyphomicrobiales</taxon>
        <taxon>Chelatococcaceae</taxon>
        <taxon>Camelimonas</taxon>
    </lineage>
</organism>
<dbReference type="Proteomes" id="UP000294881">
    <property type="component" value="Unassembled WGS sequence"/>
</dbReference>
<comment type="caution">
    <text evidence="1">The sequence shown here is derived from an EMBL/GenBank/DDBJ whole genome shotgun (WGS) entry which is preliminary data.</text>
</comment>
<sequence>MARAGAVTRSISDAISFVSLVATGAPHTKRAPQWGRSSKPEIACYAVGFYGIEYLLGLGFGFAGLGLQDVFGLAKPSLHLGWRLIEQPAEVRV</sequence>
<reference evidence="1 2" key="1">
    <citation type="submission" date="2019-03" db="EMBL/GenBank/DDBJ databases">
        <title>Genomic Encyclopedia of Type Strains, Phase IV (KMG-IV): sequencing the most valuable type-strain genomes for metagenomic binning, comparative biology and taxonomic classification.</title>
        <authorList>
            <person name="Goeker M."/>
        </authorList>
    </citation>
    <scope>NUCLEOTIDE SEQUENCE [LARGE SCALE GENOMIC DNA]</scope>
    <source>
        <strain evidence="1 2">DSM 22958</strain>
    </source>
</reference>
<accession>A0A4R2GHF4</accession>
<keyword evidence="2" id="KW-1185">Reference proteome</keyword>
<gene>
    <name evidence="1" type="ORF">EV666_13115</name>
</gene>
<dbReference type="AlphaFoldDB" id="A0A4R2GHF4"/>